<reference evidence="1" key="5">
    <citation type="submission" date="2024-05" db="EMBL/GenBank/DDBJ databases">
        <authorList>
            <person name="Sun Q."/>
            <person name="Zhou Y."/>
        </authorList>
    </citation>
    <scope>NUCLEOTIDE SEQUENCE</scope>
    <source>
        <strain evidence="1">CGMCC 1.12707</strain>
    </source>
</reference>
<reference evidence="4" key="4">
    <citation type="journal article" date="2019" name="Int. J. Syst. Evol. Microbiol.">
        <title>The Global Catalogue of Microorganisms (GCM) 10K type strain sequencing project: providing services to taxonomists for standard genome sequencing and annotation.</title>
        <authorList>
            <consortium name="The Broad Institute Genomics Platform"/>
            <consortium name="The Broad Institute Genome Sequencing Center for Infectious Disease"/>
            <person name="Wu L."/>
            <person name="Ma J."/>
        </authorList>
    </citation>
    <scope>NUCLEOTIDE SEQUENCE [LARGE SCALE GENOMIC DNA]</scope>
    <source>
        <strain evidence="4">CGMCC 1.12707</strain>
    </source>
</reference>
<keyword evidence="4" id="KW-1185">Reference proteome</keyword>
<name>A0A1M6Y310_9FLAO</name>
<evidence type="ECO:0000313" key="2">
    <source>
        <dbReference type="EMBL" id="SHL12519.1"/>
    </source>
</evidence>
<accession>A0A1M6Y310</accession>
<dbReference type="RefSeq" id="WP_072931611.1">
    <property type="nucleotide sequence ID" value="NZ_BMFL01000005.1"/>
</dbReference>
<dbReference type="Proteomes" id="UP000184120">
    <property type="component" value="Unassembled WGS sequence"/>
</dbReference>
<dbReference type="OrthoDB" id="1443646at2"/>
<dbReference type="EMBL" id="BMFL01000005">
    <property type="protein sequence ID" value="GGE93697.1"/>
    <property type="molecule type" value="Genomic_DNA"/>
</dbReference>
<organism evidence="2 3">
    <name type="scientific">Chishuiella changwenlii</name>
    <dbReference type="NCBI Taxonomy" id="1434701"/>
    <lineage>
        <taxon>Bacteria</taxon>
        <taxon>Pseudomonadati</taxon>
        <taxon>Bacteroidota</taxon>
        <taxon>Flavobacteriia</taxon>
        <taxon>Flavobacteriales</taxon>
        <taxon>Weeksellaceae</taxon>
        <taxon>Chishuiella</taxon>
    </lineage>
</organism>
<evidence type="ECO:0000313" key="3">
    <source>
        <dbReference type="Proteomes" id="UP000184120"/>
    </source>
</evidence>
<protein>
    <submittedName>
        <fullName evidence="2">Uncharacterized protein</fullName>
    </submittedName>
</protein>
<reference evidence="1" key="1">
    <citation type="journal article" date="2014" name="Int. J. Syst. Evol. Microbiol.">
        <title>Complete genome of a new Firmicutes species belonging to the dominant human colonic microbiota ('Ruminococcus bicirculans') reveals two chromosomes and a selective capacity to utilize plant glucans.</title>
        <authorList>
            <consortium name="NISC Comparative Sequencing Program"/>
            <person name="Wegmann U."/>
            <person name="Louis P."/>
            <person name="Goesmann A."/>
            <person name="Henrissat B."/>
            <person name="Duncan S.H."/>
            <person name="Flint H.J."/>
        </authorList>
    </citation>
    <scope>NUCLEOTIDE SEQUENCE</scope>
    <source>
        <strain evidence="1">CGMCC 1.12707</strain>
    </source>
</reference>
<evidence type="ECO:0000313" key="1">
    <source>
        <dbReference type="EMBL" id="GGE93697.1"/>
    </source>
</evidence>
<dbReference type="EMBL" id="FRBH01000006">
    <property type="protein sequence ID" value="SHL12519.1"/>
    <property type="molecule type" value="Genomic_DNA"/>
</dbReference>
<proteinExistence type="predicted"/>
<sequence>MGYKKVCLTCKLSFNQSLNIGSDAVYTCANCGNSMHLLTHRFRPPRKDDSKGWEVVEFLITNGFYYQHIFKIENDVLTNVYEDYPVKLADAKEFVEKYKEQSIKE</sequence>
<dbReference type="Proteomes" id="UP000650994">
    <property type="component" value="Unassembled WGS sequence"/>
</dbReference>
<reference evidence="3" key="2">
    <citation type="submission" date="2016-11" db="EMBL/GenBank/DDBJ databases">
        <authorList>
            <person name="Varghese N."/>
            <person name="Submissions S."/>
        </authorList>
    </citation>
    <scope>NUCLEOTIDE SEQUENCE [LARGE SCALE GENOMIC DNA]</scope>
    <source>
        <strain evidence="3">DSM 27989</strain>
    </source>
</reference>
<gene>
    <name evidence="1" type="ORF">GCM10010984_09190</name>
    <name evidence="2" type="ORF">SAMN05443634_10662</name>
</gene>
<dbReference type="AlphaFoldDB" id="A0A1M6Y310"/>
<dbReference type="STRING" id="1434701.SAMN05443634_10662"/>
<evidence type="ECO:0000313" key="4">
    <source>
        <dbReference type="Proteomes" id="UP000650994"/>
    </source>
</evidence>
<reference evidence="2" key="3">
    <citation type="submission" date="2016-11" db="EMBL/GenBank/DDBJ databases">
        <authorList>
            <person name="Jaros S."/>
            <person name="Januszkiewicz K."/>
            <person name="Wedrychowicz H."/>
        </authorList>
    </citation>
    <scope>NUCLEOTIDE SEQUENCE [LARGE SCALE GENOMIC DNA]</scope>
    <source>
        <strain evidence="2">DSM 27989</strain>
    </source>
</reference>